<protein>
    <submittedName>
        <fullName evidence="5">Retrovirus-related Pol polyprotein from transposon TNT 1-94</fullName>
    </submittedName>
</protein>
<gene>
    <name evidence="5" type="ORF">Tci_066050</name>
</gene>
<organism evidence="5">
    <name type="scientific">Tanacetum cinerariifolium</name>
    <name type="common">Dalmatian daisy</name>
    <name type="synonym">Chrysanthemum cinerariifolium</name>
    <dbReference type="NCBI Taxonomy" id="118510"/>
    <lineage>
        <taxon>Eukaryota</taxon>
        <taxon>Viridiplantae</taxon>
        <taxon>Streptophyta</taxon>
        <taxon>Embryophyta</taxon>
        <taxon>Tracheophyta</taxon>
        <taxon>Spermatophyta</taxon>
        <taxon>Magnoliopsida</taxon>
        <taxon>eudicotyledons</taxon>
        <taxon>Gunneridae</taxon>
        <taxon>Pentapetalae</taxon>
        <taxon>asterids</taxon>
        <taxon>campanulids</taxon>
        <taxon>Asterales</taxon>
        <taxon>Asteraceae</taxon>
        <taxon>Asteroideae</taxon>
        <taxon>Anthemideae</taxon>
        <taxon>Anthemidinae</taxon>
        <taxon>Tanacetum</taxon>
    </lineage>
</organism>
<dbReference type="Pfam" id="PF22936">
    <property type="entry name" value="Pol_BBD"/>
    <property type="match status" value="1"/>
</dbReference>
<dbReference type="InterPro" id="IPR012337">
    <property type="entry name" value="RNaseH-like_sf"/>
</dbReference>
<dbReference type="PANTHER" id="PTHR11439:SF509">
    <property type="entry name" value="RNA-DIRECTED DNA POLYMERASE"/>
    <property type="match status" value="1"/>
</dbReference>
<proteinExistence type="predicted"/>
<feature type="domain" description="Retrovirus-related Pol polyprotein from transposon TNT 1-94-like beta-barrel" evidence="3">
    <location>
        <begin position="159"/>
        <end position="231"/>
    </location>
</feature>
<dbReference type="InterPro" id="IPR057670">
    <property type="entry name" value="SH3_retrovirus"/>
</dbReference>
<dbReference type="Gene3D" id="3.30.420.10">
    <property type="entry name" value="Ribonuclease H-like superfamily/Ribonuclease H"/>
    <property type="match status" value="1"/>
</dbReference>
<comment type="caution">
    <text evidence="5">The sequence shown here is derived from an EMBL/GenBank/DDBJ whole genome shotgun (WGS) entry which is preliminary data.</text>
</comment>
<sequence>MAVTPVNNNKKIRFTEHIPSSGNTPIKITSSINVVSNKPVLSSTGVNLLTNASELQPQGNTKKDRIQQTQGRSKKNKLEDRPMNVRPRLHNKKSVVNTKSISYVTNSKLNVDFDLECATCNGCLFSDNHDSCVLEFINSVNAHVKSKSAKKPVVQIVLWYLDSGCSKHMIGDRSQLINFVQKFLGTVKFGNDHVAKITGYGDYKIGNVTISRVYFVEGLGNNLFSVGQFCDSDLEVAFHQDTCFIRNLDGVDLLIGSHGNNLYTPSLGDMMASSPICLCPRPQRLKPGFNIAVGISYEISVARSPQQNGVVERRNRTLIEVARTIENLGKLQPKDDIGIFIGYAPIKKAFRIYNRRTRRIVETIHIDFDELTAMASEQSSSGPALNEMTPATISSGLMPKPSSSTPYVPPPRNDWDLLFQPRFDELLTPPPSVDPLAPEVIAPITNVIPPVQAESTGSPSSTTVDQEAPSPRNDLLFGMPIPEVASDQSLSMVSPHTIVQPDHQIPQHNSKWTKDHPLDNIIGQLSRLVSIRLELHEQALFCYYDAFLTFVEPNTYKDALTQSGWIEAMQEELNKFGRLKVWKIVPRPDKVMVITLKWIYKVKLDELGGILKNKARLVARSYRQEEGIKFEESFAPVARLEAIRIFLAYVAHKNMVVYQMDVKTMFLNGNLREEAYVSQSGGFVDQDNPNYVYKLKKARLQISQSPRGIFINQSKYALESLKKYGFESCHPVNTPMVKKSKLDEDKEWKAVDPSHYHGSAYKKHIHAVKRIFQYLRGTVNRGLWYPKDSSVALTTFADADHAGFQDTRRSTSSSFQFLGERLISWSSKRQKSAAISSTKAEYITLFGCCAQILWMRSQLTDYGLGFNKIPMTIDMTIDQQVALDEALVPHASRIRIRKSNFRLKSDISSKESTPQLVYDVMVHHHSIRFNMDNKKRIVNLEYFREMMHICPRLPGQTFDELSFEEEILTFLRFLGHSGEIRRLIDVNINKLHQPWRSFAAIINKCLSGKSTGYDSLRSRTTNNDLEYLRGGASSCKYTTSVTKTKAADYGHIKWIEDLVPRIMWIQEPVGYDKHALWGISLWGCKRQQFYGYVVNRESASDVYSKRRIIAVTELKIVEWHNYKHLDWITVRTDDDKLYKLKEDEFKRLRIQDIKDMLLLLVQGKLKNLTVKERFTFNVSLRMFTRSIIIQRCVEDLQLGVESYQKKLNLTRPDTYRSDLKRKEAYTAYSNPRGVIYQNKDKHNRLMRIDELHKFSDRTLNDVHTALDDRLKGIRMKYLP</sequence>
<feature type="domain" description="Reverse transcriptase Ty1/copia-type" evidence="2">
    <location>
        <begin position="580"/>
        <end position="709"/>
    </location>
</feature>
<evidence type="ECO:0000259" key="4">
    <source>
        <dbReference type="Pfam" id="PF25597"/>
    </source>
</evidence>
<feature type="compositionally biased region" description="Polar residues" evidence="1">
    <location>
        <begin position="453"/>
        <end position="465"/>
    </location>
</feature>
<dbReference type="Pfam" id="PF07727">
    <property type="entry name" value="RVT_2"/>
    <property type="match status" value="1"/>
</dbReference>
<dbReference type="EMBL" id="BKCJ010010990">
    <property type="protein sequence ID" value="GEU94072.1"/>
    <property type="molecule type" value="Genomic_DNA"/>
</dbReference>
<feature type="compositionally biased region" description="Polar residues" evidence="1">
    <location>
        <begin position="377"/>
        <end position="406"/>
    </location>
</feature>
<evidence type="ECO:0000256" key="1">
    <source>
        <dbReference type="SAM" id="MobiDB-lite"/>
    </source>
</evidence>
<feature type="region of interest" description="Disordered" evidence="1">
    <location>
        <begin position="451"/>
        <end position="471"/>
    </location>
</feature>
<dbReference type="CDD" id="cd09272">
    <property type="entry name" value="RNase_HI_RT_Ty1"/>
    <property type="match status" value="1"/>
</dbReference>
<feature type="region of interest" description="Disordered" evidence="1">
    <location>
        <begin position="52"/>
        <end position="82"/>
    </location>
</feature>
<evidence type="ECO:0000313" key="5">
    <source>
        <dbReference type="EMBL" id="GEU94072.1"/>
    </source>
</evidence>
<reference evidence="5" key="1">
    <citation type="journal article" date="2019" name="Sci. Rep.">
        <title>Draft genome of Tanacetum cinerariifolium, the natural source of mosquito coil.</title>
        <authorList>
            <person name="Yamashiro T."/>
            <person name="Shiraishi A."/>
            <person name="Satake H."/>
            <person name="Nakayama K."/>
        </authorList>
    </citation>
    <scope>NUCLEOTIDE SEQUENCE</scope>
</reference>
<dbReference type="InterPro" id="IPR013103">
    <property type="entry name" value="RVT_2"/>
</dbReference>
<accession>A0A6L2PAI5</accession>
<evidence type="ECO:0000259" key="3">
    <source>
        <dbReference type="Pfam" id="PF22936"/>
    </source>
</evidence>
<dbReference type="SUPFAM" id="SSF53098">
    <property type="entry name" value="Ribonuclease H-like"/>
    <property type="match status" value="1"/>
</dbReference>
<dbReference type="InterPro" id="IPR054722">
    <property type="entry name" value="PolX-like_BBD"/>
</dbReference>
<dbReference type="AlphaFoldDB" id="A0A6L2PAI5"/>
<dbReference type="GO" id="GO:0003676">
    <property type="term" value="F:nucleic acid binding"/>
    <property type="evidence" value="ECO:0007669"/>
    <property type="project" value="InterPro"/>
</dbReference>
<name>A0A6L2PAI5_TANCI</name>
<dbReference type="InterPro" id="IPR036397">
    <property type="entry name" value="RNaseH_sf"/>
</dbReference>
<dbReference type="PANTHER" id="PTHR11439">
    <property type="entry name" value="GAG-POL-RELATED RETROTRANSPOSON"/>
    <property type="match status" value="1"/>
</dbReference>
<evidence type="ECO:0000259" key="2">
    <source>
        <dbReference type="Pfam" id="PF07727"/>
    </source>
</evidence>
<feature type="domain" description="Retroviral polymerase SH3-like" evidence="4">
    <location>
        <begin position="327"/>
        <end position="376"/>
    </location>
</feature>
<feature type="region of interest" description="Disordered" evidence="1">
    <location>
        <begin position="377"/>
        <end position="411"/>
    </location>
</feature>
<dbReference type="Pfam" id="PF25597">
    <property type="entry name" value="SH3_retrovirus"/>
    <property type="match status" value="1"/>
</dbReference>